<dbReference type="InParanoid" id="A0A2J7RN23"/>
<name>A0A2J7RN23_9NEOP</name>
<comment type="caution">
    <text evidence="1">The sequence shown here is derived from an EMBL/GenBank/DDBJ whole genome shotgun (WGS) entry which is preliminary data.</text>
</comment>
<proteinExistence type="predicted"/>
<dbReference type="AlphaFoldDB" id="A0A2J7RN23"/>
<accession>A0A2J7RN23</accession>
<protein>
    <submittedName>
        <fullName evidence="1">Uncharacterized protein</fullName>
    </submittedName>
</protein>
<gene>
    <name evidence="1" type="ORF">B7P43_G05521</name>
</gene>
<evidence type="ECO:0000313" key="1">
    <source>
        <dbReference type="EMBL" id="PNF42226.1"/>
    </source>
</evidence>
<dbReference type="EMBL" id="NEVH01002545">
    <property type="protein sequence ID" value="PNF42226.1"/>
    <property type="molecule type" value="Genomic_DNA"/>
</dbReference>
<dbReference type="Proteomes" id="UP000235965">
    <property type="component" value="Unassembled WGS sequence"/>
</dbReference>
<sequence length="58" mass="6526">MSNCCWTSYYEYRPLINSLLPSYATVRKAVFLRAVPNRAEVSQAEPKHAGCYAAINNS</sequence>
<reference evidence="1 2" key="1">
    <citation type="submission" date="2017-12" db="EMBL/GenBank/DDBJ databases">
        <title>Hemimetabolous genomes reveal molecular basis of termite eusociality.</title>
        <authorList>
            <person name="Harrison M.C."/>
            <person name="Jongepier E."/>
            <person name="Robertson H.M."/>
            <person name="Arning N."/>
            <person name="Bitard-Feildel T."/>
            <person name="Chao H."/>
            <person name="Childers C.P."/>
            <person name="Dinh H."/>
            <person name="Doddapaneni H."/>
            <person name="Dugan S."/>
            <person name="Gowin J."/>
            <person name="Greiner C."/>
            <person name="Han Y."/>
            <person name="Hu H."/>
            <person name="Hughes D.S.T."/>
            <person name="Huylmans A.-K."/>
            <person name="Kemena C."/>
            <person name="Kremer L.P.M."/>
            <person name="Lee S.L."/>
            <person name="Lopez-Ezquerra A."/>
            <person name="Mallet L."/>
            <person name="Monroy-Kuhn J.M."/>
            <person name="Moser A."/>
            <person name="Murali S.C."/>
            <person name="Muzny D.M."/>
            <person name="Otani S."/>
            <person name="Piulachs M.-D."/>
            <person name="Poelchau M."/>
            <person name="Qu J."/>
            <person name="Schaub F."/>
            <person name="Wada-Katsumata A."/>
            <person name="Worley K.C."/>
            <person name="Xie Q."/>
            <person name="Ylla G."/>
            <person name="Poulsen M."/>
            <person name="Gibbs R.A."/>
            <person name="Schal C."/>
            <person name="Richards S."/>
            <person name="Belles X."/>
            <person name="Korb J."/>
            <person name="Bornberg-Bauer E."/>
        </authorList>
    </citation>
    <scope>NUCLEOTIDE SEQUENCE [LARGE SCALE GENOMIC DNA]</scope>
    <source>
        <tissue evidence="1">Whole body</tissue>
    </source>
</reference>
<organism evidence="1 2">
    <name type="scientific">Cryptotermes secundus</name>
    <dbReference type="NCBI Taxonomy" id="105785"/>
    <lineage>
        <taxon>Eukaryota</taxon>
        <taxon>Metazoa</taxon>
        <taxon>Ecdysozoa</taxon>
        <taxon>Arthropoda</taxon>
        <taxon>Hexapoda</taxon>
        <taxon>Insecta</taxon>
        <taxon>Pterygota</taxon>
        <taxon>Neoptera</taxon>
        <taxon>Polyneoptera</taxon>
        <taxon>Dictyoptera</taxon>
        <taxon>Blattodea</taxon>
        <taxon>Blattoidea</taxon>
        <taxon>Termitoidae</taxon>
        <taxon>Kalotermitidae</taxon>
        <taxon>Cryptotermitinae</taxon>
        <taxon>Cryptotermes</taxon>
    </lineage>
</organism>
<keyword evidence="2" id="KW-1185">Reference proteome</keyword>
<evidence type="ECO:0000313" key="2">
    <source>
        <dbReference type="Proteomes" id="UP000235965"/>
    </source>
</evidence>